<dbReference type="EMBL" id="CAJFCW020000001">
    <property type="protein sequence ID" value="CAG9083880.1"/>
    <property type="molecule type" value="Genomic_DNA"/>
</dbReference>
<dbReference type="OrthoDB" id="5867030at2759"/>
<dbReference type="Proteomes" id="UP000783686">
    <property type="component" value="Unassembled WGS sequence"/>
</dbReference>
<comment type="caution">
    <text evidence="2">The sequence shown here is derived from an EMBL/GenBank/DDBJ whole genome shotgun (WGS) entry which is preliminary data.</text>
</comment>
<keyword evidence="1" id="KW-0472">Membrane</keyword>
<keyword evidence="3" id="KW-1185">Reference proteome</keyword>
<evidence type="ECO:0000256" key="1">
    <source>
        <dbReference type="SAM" id="Phobius"/>
    </source>
</evidence>
<gene>
    <name evidence="2" type="ORF">BOKJ2_LOCUS1660</name>
</gene>
<feature type="transmembrane region" description="Helical" evidence="1">
    <location>
        <begin position="286"/>
        <end position="305"/>
    </location>
</feature>
<feature type="transmembrane region" description="Helical" evidence="1">
    <location>
        <begin position="136"/>
        <end position="154"/>
    </location>
</feature>
<organism evidence="2 3">
    <name type="scientific">Bursaphelenchus okinawaensis</name>
    <dbReference type="NCBI Taxonomy" id="465554"/>
    <lineage>
        <taxon>Eukaryota</taxon>
        <taxon>Metazoa</taxon>
        <taxon>Ecdysozoa</taxon>
        <taxon>Nematoda</taxon>
        <taxon>Chromadorea</taxon>
        <taxon>Rhabditida</taxon>
        <taxon>Tylenchina</taxon>
        <taxon>Tylenchomorpha</taxon>
        <taxon>Aphelenchoidea</taxon>
        <taxon>Aphelenchoididae</taxon>
        <taxon>Bursaphelenchus</taxon>
    </lineage>
</organism>
<name>A0A811JU40_9BILA</name>
<keyword evidence="1" id="KW-1133">Transmembrane helix</keyword>
<evidence type="ECO:0000313" key="2">
    <source>
        <dbReference type="EMBL" id="CAD5206976.1"/>
    </source>
</evidence>
<dbReference type="AlphaFoldDB" id="A0A811JU40"/>
<proteinExistence type="predicted"/>
<protein>
    <submittedName>
        <fullName evidence="2">Uncharacterized protein</fullName>
    </submittedName>
</protein>
<dbReference type="EMBL" id="CAJFDH010000001">
    <property type="protein sequence ID" value="CAD5206976.1"/>
    <property type="molecule type" value="Genomic_DNA"/>
</dbReference>
<evidence type="ECO:0000313" key="3">
    <source>
        <dbReference type="Proteomes" id="UP000614601"/>
    </source>
</evidence>
<feature type="transmembrane region" description="Helical" evidence="1">
    <location>
        <begin position="198"/>
        <end position="219"/>
    </location>
</feature>
<keyword evidence="1" id="KW-0812">Transmembrane</keyword>
<dbReference type="Proteomes" id="UP000614601">
    <property type="component" value="Unassembled WGS sequence"/>
</dbReference>
<feature type="transmembrane region" description="Helical" evidence="1">
    <location>
        <begin position="12"/>
        <end position="35"/>
    </location>
</feature>
<accession>A0A811JU40</accession>
<reference evidence="2" key="1">
    <citation type="submission" date="2020-09" db="EMBL/GenBank/DDBJ databases">
        <authorList>
            <person name="Kikuchi T."/>
        </authorList>
    </citation>
    <scope>NUCLEOTIDE SEQUENCE</scope>
    <source>
        <strain evidence="2">SH1</strain>
    </source>
</reference>
<feature type="transmembrane region" description="Helical" evidence="1">
    <location>
        <begin position="73"/>
        <end position="94"/>
    </location>
</feature>
<feature type="transmembrane region" description="Helical" evidence="1">
    <location>
        <begin position="41"/>
        <end position="61"/>
    </location>
</feature>
<feature type="transmembrane region" description="Helical" evidence="1">
    <location>
        <begin position="231"/>
        <end position="249"/>
    </location>
</feature>
<sequence>MASAFPCSDTLLYWLTNLVAAFFLSAAHNVLYFVLDIRTPVLHFLHHFITFGVLAYHTFVLKQWPQKKKLPSLRSVVPSVIPAVVLQLICTILSSRIHSQNRTGSLYLLRLSDFLITCSALILQSKFNKLSQVRPYWAYTLPVALSASLSWLEFSHIEYDSMAMLLSPMHGILQGLHLVLLNKAYHINSSLVDLEGFALVYTGMVSAGLALPALISYNASVISYDASWESIDYVMIGLSFMYMAIFKYSELWLITQTDLRTYCTLEHSKYFLASCGQWFLQNMAHATVYAFCGKILFLGSIYRYWSYVRNRV</sequence>